<name>A0A9X2VIX6_9PSEU</name>
<gene>
    <name evidence="4" type="ORF">NZH93_11550</name>
</gene>
<keyword evidence="5" id="KW-1185">Reference proteome</keyword>
<dbReference type="AlphaFoldDB" id="A0A9X2VIX6"/>
<evidence type="ECO:0000259" key="3">
    <source>
        <dbReference type="Pfam" id="PF05532"/>
    </source>
</evidence>
<reference evidence="4" key="1">
    <citation type="submission" date="2022-08" db="EMBL/GenBank/DDBJ databases">
        <authorList>
            <person name="Tistechok S."/>
            <person name="Samborskyy M."/>
            <person name="Roman I."/>
        </authorList>
    </citation>
    <scope>NUCLEOTIDE SEQUENCE</scope>
    <source>
        <strain evidence="4">DSM 103496</strain>
    </source>
</reference>
<evidence type="ECO:0000313" key="4">
    <source>
        <dbReference type="EMBL" id="MCS7477490.1"/>
    </source>
</evidence>
<evidence type="ECO:0000256" key="2">
    <source>
        <dbReference type="SAM" id="MobiDB-lite"/>
    </source>
</evidence>
<dbReference type="SUPFAM" id="SSF69047">
    <property type="entry name" value="Hypothetical protein YjbJ"/>
    <property type="match status" value="1"/>
</dbReference>
<dbReference type="EMBL" id="JANYMP010000004">
    <property type="protein sequence ID" value="MCS7477490.1"/>
    <property type="molecule type" value="Genomic_DNA"/>
</dbReference>
<dbReference type="InterPro" id="IPR008462">
    <property type="entry name" value="CsbD"/>
</dbReference>
<organism evidence="4 5">
    <name type="scientific">Umezawaea endophytica</name>
    <dbReference type="NCBI Taxonomy" id="1654476"/>
    <lineage>
        <taxon>Bacteria</taxon>
        <taxon>Bacillati</taxon>
        <taxon>Actinomycetota</taxon>
        <taxon>Actinomycetes</taxon>
        <taxon>Pseudonocardiales</taxon>
        <taxon>Pseudonocardiaceae</taxon>
        <taxon>Umezawaea</taxon>
    </lineage>
</organism>
<feature type="region of interest" description="Disordered" evidence="2">
    <location>
        <begin position="18"/>
        <end position="57"/>
    </location>
</feature>
<comment type="caution">
    <text evidence="4">The sequence shown here is derived from an EMBL/GenBank/DDBJ whole genome shotgun (WGS) entry which is preliminary data.</text>
</comment>
<evidence type="ECO:0000256" key="1">
    <source>
        <dbReference type="ARBA" id="ARBA00009129"/>
    </source>
</evidence>
<proteinExistence type="inferred from homology"/>
<evidence type="ECO:0000313" key="5">
    <source>
        <dbReference type="Proteomes" id="UP001141259"/>
    </source>
</evidence>
<dbReference type="Pfam" id="PF05532">
    <property type="entry name" value="CsbD"/>
    <property type="match status" value="1"/>
</dbReference>
<feature type="compositionally biased region" description="Basic and acidic residues" evidence="2">
    <location>
        <begin position="47"/>
        <end position="57"/>
    </location>
</feature>
<comment type="similarity">
    <text evidence="1">Belongs to the UPF0337 (CsbD) family.</text>
</comment>
<sequence length="57" mass="6095">MGTDDKIDAKADEFKGKAKETVGRATDDEELEAEGHADQAKGNLKGAAEKVKDVFKS</sequence>
<dbReference type="InterPro" id="IPR036629">
    <property type="entry name" value="YjbJ_sf"/>
</dbReference>
<protein>
    <submittedName>
        <fullName evidence="4">CsbD family protein</fullName>
    </submittedName>
</protein>
<dbReference type="Gene3D" id="1.10.1470.10">
    <property type="entry name" value="YjbJ"/>
    <property type="match status" value="1"/>
</dbReference>
<accession>A0A9X2VIX6</accession>
<dbReference type="Proteomes" id="UP001141259">
    <property type="component" value="Unassembled WGS sequence"/>
</dbReference>
<feature type="domain" description="CsbD-like" evidence="3">
    <location>
        <begin position="5"/>
        <end position="56"/>
    </location>
</feature>
<dbReference type="RefSeq" id="WP_259622989.1">
    <property type="nucleotide sequence ID" value="NZ_JANYMP010000004.1"/>
</dbReference>